<feature type="transmembrane region" description="Helical" evidence="8">
    <location>
        <begin position="179"/>
        <end position="197"/>
    </location>
</feature>
<keyword evidence="12" id="KW-1185">Reference proteome</keyword>
<keyword evidence="7 8" id="KW-0472">Membrane</keyword>
<dbReference type="GO" id="GO:0022857">
    <property type="term" value="F:transmembrane transporter activity"/>
    <property type="evidence" value="ECO:0007669"/>
    <property type="project" value="InterPro"/>
</dbReference>
<feature type="transmembrane region" description="Helical" evidence="8">
    <location>
        <begin position="111"/>
        <end position="127"/>
    </location>
</feature>
<dbReference type="Gene3D" id="1.10.3470.10">
    <property type="entry name" value="ABC transporter involved in vitamin B12 uptake, BtuC"/>
    <property type="match status" value="1"/>
</dbReference>
<evidence type="ECO:0000313" key="11">
    <source>
        <dbReference type="Proteomes" id="UP000092605"/>
    </source>
</evidence>
<dbReference type="Pfam" id="PF01032">
    <property type="entry name" value="FecCD"/>
    <property type="match status" value="1"/>
</dbReference>
<sequence length="321" mass="34917">MKLKYILIILSPIPIMAASLMVGPYSLSFKDILLLFQGKLLDNQAHIILFQVRLPRILLAFLSGMAFSASGAAFQAIFHNPLVDSYILGLGSGAAFGAALAITYLNIPAQIGAFIFALLAVVLAYFVSNKGSLVSLILSGMMISSVFTAMLSIIQIFADPLKVQSIVYWMMGSLHTANWEKIYSSLPFMIIGVFILINKRWKLNILSLGDRESKSLGLDYKKEKIIVIIAATMLASSAVSVSGIIGLVGLMIPHIIRMIIGPDNRLVIPLAISFGGAFLVLVDTISRNIASYEIPIGIFTTILGAPFFIYLLRKTKLGGWQ</sequence>
<feature type="transmembrane region" description="Helical" evidence="8">
    <location>
        <begin position="57"/>
        <end position="79"/>
    </location>
</feature>
<evidence type="ECO:0000256" key="7">
    <source>
        <dbReference type="ARBA" id="ARBA00023136"/>
    </source>
</evidence>
<dbReference type="AlphaFoldDB" id="A0A150FSV0"/>
<comment type="similarity">
    <text evidence="2">Belongs to the binding-protein-dependent transport system permease family. FecCD subfamily.</text>
</comment>
<evidence type="ECO:0000256" key="6">
    <source>
        <dbReference type="ARBA" id="ARBA00022989"/>
    </source>
</evidence>
<evidence type="ECO:0000256" key="3">
    <source>
        <dbReference type="ARBA" id="ARBA00022448"/>
    </source>
</evidence>
<dbReference type="GO" id="GO:0005886">
    <property type="term" value="C:plasma membrane"/>
    <property type="evidence" value="ECO:0007669"/>
    <property type="project" value="UniProtKB-SubCell"/>
</dbReference>
<dbReference type="EMBL" id="LSFY01000001">
    <property type="protein sequence ID" value="KXZ40684.1"/>
    <property type="molecule type" value="Genomic_DNA"/>
</dbReference>
<dbReference type="PATRIC" id="fig|1121328.3.peg.1771"/>
<keyword evidence="3" id="KW-0813">Transport</keyword>
<feature type="transmembrane region" description="Helical" evidence="8">
    <location>
        <begin position="133"/>
        <end position="158"/>
    </location>
</feature>
<keyword evidence="4" id="KW-1003">Cell membrane</keyword>
<feature type="transmembrane region" description="Helical" evidence="8">
    <location>
        <begin position="264"/>
        <end position="282"/>
    </location>
</feature>
<organism evidence="9 11">
    <name type="scientific">Alkalithermobacter thermoalcaliphilus JW-YL-7 = DSM 7308</name>
    <dbReference type="NCBI Taxonomy" id="1121328"/>
    <lineage>
        <taxon>Bacteria</taxon>
        <taxon>Bacillati</taxon>
        <taxon>Bacillota</taxon>
        <taxon>Clostridia</taxon>
        <taxon>Peptostreptococcales</taxon>
        <taxon>Tepidibacteraceae</taxon>
        <taxon>Alkalithermobacter</taxon>
    </lineage>
</organism>
<evidence type="ECO:0000256" key="4">
    <source>
        <dbReference type="ARBA" id="ARBA00022475"/>
    </source>
</evidence>
<protein>
    <submittedName>
        <fullName evidence="9">ABC-type transporter, integral membrane subunit</fullName>
    </submittedName>
    <submittedName>
        <fullName evidence="10">Iron complex transport system permease protein</fullName>
    </submittedName>
</protein>
<keyword evidence="5 8" id="KW-0812">Transmembrane</keyword>
<feature type="transmembrane region" description="Helical" evidence="8">
    <location>
        <begin position="294"/>
        <end position="312"/>
    </location>
</feature>
<dbReference type="InterPro" id="IPR037294">
    <property type="entry name" value="ABC_BtuC-like"/>
</dbReference>
<evidence type="ECO:0000313" key="9">
    <source>
        <dbReference type="EMBL" id="KXZ40684.1"/>
    </source>
</evidence>
<dbReference type="Proteomes" id="UP000092605">
    <property type="component" value="Unassembled WGS sequence"/>
</dbReference>
<name>A0A150FSV0_CLOPD</name>
<dbReference type="RefSeq" id="WP_072280219.1">
    <property type="nucleotide sequence ID" value="NZ_FRBG01000014.1"/>
</dbReference>
<evidence type="ECO:0000313" key="10">
    <source>
        <dbReference type="EMBL" id="SHL17781.1"/>
    </source>
</evidence>
<dbReference type="GO" id="GO:0033214">
    <property type="term" value="P:siderophore-iron import into cell"/>
    <property type="evidence" value="ECO:0007669"/>
    <property type="project" value="TreeGrafter"/>
</dbReference>
<feature type="transmembrane region" description="Helical" evidence="8">
    <location>
        <begin position="6"/>
        <end position="27"/>
    </location>
</feature>
<dbReference type="SUPFAM" id="SSF81345">
    <property type="entry name" value="ABC transporter involved in vitamin B12 uptake, BtuC"/>
    <property type="match status" value="1"/>
</dbReference>
<evidence type="ECO:0000256" key="2">
    <source>
        <dbReference type="ARBA" id="ARBA00007935"/>
    </source>
</evidence>
<reference evidence="9 11" key="1">
    <citation type="submission" date="2016-02" db="EMBL/GenBank/DDBJ databases">
        <title>Draft genome sequence for Clostridium paradoxum JW-YL-7.</title>
        <authorList>
            <person name="Utturkar S.M."/>
            <person name="Lancaster A."/>
            <person name="Poole F.L."/>
            <person name="Adams M.W."/>
            <person name="Brown S.D."/>
        </authorList>
    </citation>
    <scope>NUCLEOTIDE SEQUENCE [LARGE SCALE GENOMIC DNA]</scope>
    <source>
        <strain evidence="9 11">JW-YL-7</strain>
    </source>
</reference>
<reference evidence="10 12" key="2">
    <citation type="submission" date="2016-11" db="EMBL/GenBank/DDBJ databases">
        <authorList>
            <person name="Varghese N."/>
            <person name="Submissions S."/>
        </authorList>
    </citation>
    <scope>NUCLEOTIDE SEQUENCE [LARGE SCALE GENOMIC DNA]</scope>
    <source>
        <strain evidence="10 12">DSM 7308</strain>
    </source>
</reference>
<dbReference type="FunFam" id="1.10.3470.10:FF:000001">
    <property type="entry name" value="Vitamin B12 ABC transporter permease BtuC"/>
    <property type="match status" value="1"/>
</dbReference>
<dbReference type="STRING" id="1121328.JWYL7_1759"/>
<dbReference type="PANTHER" id="PTHR30472">
    <property type="entry name" value="FERRIC ENTEROBACTIN TRANSPORT SYSTEM PERMEASE PROTEIN"/>
    <property type="match status" value="1"/>
</dbReference>
<keyword evidence="6 8" id="KW-1133">Transmembrane helix</keyword>
<dbReference type="Proteomes" id="UP000323392">
    <property type="component" value="Unassembled WGS sequence"/>
</dbReference>
<feature type="transmembrane region" description="Helical" evidence="8">
    <location>
        <begin position="85"/>
        <end position="104"/>
    </location>
</feature>
<evidence type="ECO:0000256" key="8">
    <source>
        <dbReference type="SAM" id="Phobius"/>
    </source>
</evidence>
<dbReference type="EMBL" id="FRBG01000014">
    <property type="protein sequence ID" value="SHL17781.1"/>
    <property type="molecule type" value="Genomic_DNA"/>
</dbReference>
<evidence type="ECO:0000313" key="12">
    <source>
        <dbReference type="Proteomes" id="UP000323392"/>
    </source>
</evidence>
<evidence type="ECO:0000256" key="1">
    <source>
        <dbReference type="ARBA" id="ARBA00004651"/>
    </source>
</evidence>
<evidence type="ECO:0000256" key="5">
    <source>
        <dbReference type="ARBA" id="ARBA00022692"/>
    </source>
</evidence>
<dbReference type="InterPro" id="IPR000522">
    <property type="entry name" value="ABC_transptr_permease_BtuC"/>
</dbReference>
<proteinExistence type="inferred from homology"/>
<gene>
    <name evidence="9" type="ORF">JWYL7_1759</name>
    <name evidence="10" type="ORF">SAMN05661008_01602</name>
</gene>
<comment type="caution">
    <text evidence="9">The sequence shown here is derived from an EMBL/GenBank/DDBJ whole genome shotgun (WGS) entry which is preliminary data.</text>
</comment>
<comment type="subcellular location">
    <subcellularLocation>
        <location evidence="1">Cell membrane</location>
        <topology evidence="1">Multi-pass membrane protein</topology>
    </subcellularLocation>
</comment>
<accession>A0A150FSV0</accession>
<dbReference type="CDD" id="cd06550">
    <property type="entry name" value="TM_ABC_iron-siderophores_like"/>
    <property type="match status" value="1"/>
</dbReference>
<dbReference type="PANTHER" id="PTHR30472:SF70">
    <property type="entry name" value="MOLYBDATE IMPORT SYSTEM PERMEASE PROTEIN MOLB"/>
    <property type="match status" value="1"/>
</dbReference>
<feature type="transmembrane region" description="Helical" evidence="8">
    <location>
        <begin position="225"/>
        <end position="252"/>
    </location>
</feature>